<dbReference type="InterPro" id="IPR013762">
    <property type="entry name" value="Integrase-like_cat_sf"/>
</dbReference>
<dbReference type="AlphaFoldDB" id="A0A9P5TXE5"/>
<dbReference type="SUPFAM" id="SSF56349">
    <property type="entry name" value="DNA breaking-rejoining enzymes"/>
    <property type="match status" value="1"/>
</dbReference>
<dbReference type="Gene3D" id="1.10.443.10">
    <property type="entry name" value="Intergrase catalytic core"/>
    <property type="match status" value="1"/>
</dbReference>
<evidence type="ECO:0000313" key="3">
    <source>
        <dbReference type="Proteomes" id="UP000772434"/>
    </source>
</evidence>
<name>A0A9P5TXE5_9AGAR</name>
<dbReference type="GO" id="GO:0006310">
    <property type="term" value="P:DNA recombination"/>
    <property type="evidence" value="ECO:0007669"/>
    <property type="project" value="UniProtKB-KW"/>
</dbReference>
<dbReference type="EMBL" id="JADNRY010000561">
    <property type="protein sequence ID" value="KAF9040328.1"/>
    <property type="molecule type" value="Genomic_DNA"/>
</dbReference>
<dbReference type="GO" id="GO:0003677">
    <property type="term" value="F:DNA binding"/>
    <property type="evidence" value="ECO:0007669"/>
    <property type="project" value="InterPro"/>
</dbReference>
<protein>
    <submittedName>
        <fullName evidence="2">Uncharacterized protein</fullName>
    </submittedName>
</protein>
<evidence type="ECO:0000256" key="1">
    <source>
        <dbReference type="ARBA" id="ARBA00023172"/>
    </source>
</evidence>
<reference evidence="2" key="1">
    <citation type="submission" date="2020-11" db="EMBL/GenBank/DDBJ databases">
        <authorList>
            <consortium name="DOE Joint Genome Institute"/>
            <person name="Ahrendt S."/>
            <person name="Riley R."/>
            <person name="Andreopoulos W."/>
            <person name="Labutti K."/>
            <person name="Pangilinan J."/>
            <person name="Ruiz-Duenas F.J."/>
            <person name="Barrasa J.M."/>
            <person name="Sanchez-Garcia M."/>
            <person name="Camarero S."/>
            <person name="Miyauchi S."/>
            <person name="Serrano A."/>
            <person name="Linde D."/>
            <person name="Babiker R."/>
            <person name="Drula E."/>
            <person name="Ayuso-Fernandez I."/>
            <person name="Pacheco R."/>
            <person name="Padilla G."/>
            <person name="Ferreira P."/>
            <person name="Barriuso J."/>
            <person name="Kellner H."/>
            <person name="Castanera R."/>
            <person name="Alfaro M."/>
            <person name="Ramirez L."/>
            <person name="Pisabarro A.G."/>
            <person name="Kuo A."/>
            <person name="Tritt A."/>
            <person name="Lipzen A."/>
            <person name="He G."/>
            <person name="Yan M."/>
            <person name="Ng V."/>
            <person name="Cullen D."/>
            <person name="Martin F."/>
            <person name="Rosso M.-N."/>
            <person name="Henrissat B."/>
            <person name="Hibbett D."/>
            <person name="Martinez A.T."/>
            <person name="Grigoriev I.V."/>
        </authorList>
    </citation>
    <scope>NUCLEOTIDE SEQUENCE</scope>
    <source>
        <strain evidence="2">AH 40177</strain>
    </source>
</reference>
<evidence type="ECO:0000313" key="2">
    <source>
        <dbReference type="EMBL" id="KAF9040328.1"/>
    </source>
</evidence>
<keyword evidence="1" id="KW-0233">DNA recombination</keyword>
<keyword evidence="3" id="KW-1185">Reference proteome</keyword>
<accession>A0A9P5TXE5</accession>
<dbReference type="Proteomes" id="UP000772434">
    <property type="component" value="Unassembled WGS sequence"/>
</dbReference>
<gene>
    <name evidence="2" type="ORF">BDP27DRAFT_1244626</name>
</gene>
<dbReference type="OrthoDB" id="3163890at2759"/>
<proteinExistence type="predicted"/>
<dbReference type="InterPro" id="IPR011010">
    <property type="entry name" value="DNA_brk_join_enz"/>
</dbReference>
<dbReference type="GO" id="GO:0015074">
    <property type="term" value="P:DNA integration"/>
    <property type="evidence" value="ECO:0007669"/>
    <property type="project" value="InterPro"/>
</dbReference>
<organism evidence="2 3">
    <name type="scientific">Rhodocollybia butyracea</name>
    <dbReference type="NCBI Taxonomy" id="206335"/>
    <lineage>
        <taxon>Eukaryota</taxon>
        <taxon>Fungi</taxon>
        <taxon>Dikarya</taxon>
        <taxon>Basidiomycota</taxon>
        <taxon>Agaricomycotina</taxon>
        <taxon>Agaricomycetes</taxon>
        <taxon>Agaricomycetidae</taxon>
        <taxon>Agaricales</taxon>
        <taxon>Marasmiineae</taxon>
        <taxon>Omphalotaceae</taxon>
        <taxon>Rhodocollybia</taxon>
    </lineage>
</organism>
<comment type="caution">
    <text evidence="2">The sequence shown here is derived from an EMBL/GenBank/DDBJ whole genome shotgun (WGS) entry which is preliminary data.</text>
</comment>
<sequence>MEIEFEDIDSLLPETINNMINECLEDFDDINEMDETTKYAAKIAMSSITDKTRQGTYGLIIKNYILYHLARNKNWDAKAVTAQTPYDIISFITQKCGPVKDGFEGKKYATAVLSRAALTLWYRHVRPNESLMEWRQDPSSGKWLGLPTRSRKVVEFMTGLEKQKAKSGDVSQSARALTVDDMHKLYYHLVARPGLTTAQRRQGIVRYAAYLFAWMLMLRIDETLSLQFESIDKTPGERRYFDVRLLGTRKTSQGGVGHFWRLHANDSDPRLCPMRIVALLATIYKTNVKKSGPLFLQINAYGGVMQDKPIVCLPARLTC</sequence>